<keyword evidence="4" id="KW-1185">Reference proteome</keyword>
<organism evidence="3 4">
    <name type="scientific">Dendrobium catenatum</name>
    <dbReference type="NCBI Taxonomy" id="906689"/>
    <lineage>
        <taxon>Eukaryota</taxon>
        <taxon>Viridiplantae</taxon>
        <taxon>Streptophyta</taxon>
        <taxon>Embryophyta</taxon>
        <taxon>Tracheophyta</taxon>
        <taxon>Spermatophyta</taxon>
        <taxon>Magnoliopsida</taxon>
        <taxon>Liliopsida</taxon>
        <taxon>Asparagales</taxon>
        <taxon>Orchidaceae</taxon>
        <taxon>Epidendroideae</taxon>
        <taxon>Malaxideae</taxon>
        <taxon>Dendrobiinae</taxon>
        <taxon>Dendrobium</taxon>
    </lineage>
</organism>
<reference evidence="3 4" key="1">
    <citation type="journal article" date="2016" name="Sci. Rep.">
        <title>The Dendrobium catenatum Lindl. genome sequence provides insights into polysaccharide synthase, floral development and adaptive evolution.</title>
        <authorList>
            <person name="Zhang G.Q."/>
            <person name="Xu Q."/>
            <person name="Bian C."/>
            <person name="Tsai W.C."/>
            <person name="Yeh C.M."/>
            <person name="Liu K.W."/>
            <person name="Yoshida K."/>
            <person name="Zhang L.S."/>
            <person name="Chang S.B."/>
            <person name="Chen F."/>
            <person name="Shi Y."/>
            <person name="Su Y.Y."/>
            <person name="Zhang Y.Q."/>
            <person name="Chen L.J."/>
            <person name="Yin Y."/>
            <person name="Lin M."/>
            <person name="Huang H."/>
            <person name="Deng H."/>
            <person name="Wang Z.W."/>
            <person name="Zhu S.L."/>
            <person name="Zhao X."/>
            <person name="Deng C."/>
            <person name="Niu S.C."/>
            <person name="Huang J."/>
            <person name="Wang M."/>
            <person name="Liu G.H."/>
            <person name="Yang H.J."/>
            <person name="Xiao X.J."/>
            <person name="Hsiao Y.Y."/>
            <person name="Wu W.L."/>
            <person name="Chen Y.Y."/>
            <person name="Mitsuda N."/>
            <person name="Ohme-Takagi M."/>
            <person name="Luo Y.B."/>
            <person name="Van de Peer Y."/>
            <person name="Liu Z.J."/>
        </authorList>
    </citation>
    <scope>NUCLEOTIDE SEQUENCE [LARGE SCALE GENOMIC DNA]</scope>
    <source>
        <tissue evidence="3">The whole plant</tissue>
    </source>
</reference>
<name>A0A2I0X149_9ASPA</name>
<reference evidence="3 4" key="2">
    <citation type="journal article" date="2017" name="Nature">
        <title>The Apostasia genome and the evolution of orchids.</title>
        <authorList>
            <person name="Zhang G.Q."/>
            <person name="Liu K.W."/>
            <person name="Li Z."/>
            <person name="Lohaus R."/>
            <person name="Hsiao Y.Y."/>
            <person name="Niu S.C."/>
            <person name="Wang J.Y."/>
            <person name="Lin Y.C."/>
            <person name="Xu Q."/>
            <person name="Chen L.J."/>
            <person name="Yoshida K."/>
            <person name="Fujiwara S."/>
            <person name="Wang Z.W."/>
            <person name="Zhang Y.Q."/>
            <person name="Mitsuda N."/>
            <person name="Wang M."/>
            <person name="Liu G.H."/>
            <person name="Pecoraro L."/>
            <person name="Huang H.X."/>
            <person name="Xiao X.J."/>
            <person name="Lin M."/>
            <person name="Wu X.Y."/>
            <person name="Wu W.L."/>
            <person name="Chen Y.Y."/>
            <person name="Chang S.B."/>
            <person name="Sakamoto S."/>
            <person name="Ohme-Takagi M."/>
            <person name="Yagi M."/>
            <person name="Zeng S.J."/>
            <person name="Shen C.Y."/>
            <person name="Yeh C.M."/>
            <person name="Luo Y.B."/>
            <person name="Tsai W.C."/>
            <person name="Van de Peer Y."/>
            <person name="Liu Z.J."/>
        </authorList>
    </citation>
    <scope>NUCLEOTIDE SEQUENCE [LARGE SCALE GENOMIC DNA]</scope>
    <source>
        <tissue evidence="3">The whole plant</tissue>
    </source>
</reference>
<feature type="region of interest" description="Disordered" evidence="2">
    <location>
        <begin position="120"/>
        <end position="277"/>
    </location>
</feature>
<feature type="compositionally biased region" description="Polar residues" evidence="2">
    <location>
        <begin position="497"/>
        <end position="507"/>
    </location>
</feature>
<dbReference type="OrthoDB" id="2021148at2759"/>
<feature type="coiled-coil region" evidence="1">
    <location>
        <begin position="367"/>
        <end position="435"/>
    </location>
</feature>
<accession>A0A2I0X149</accession>
<feature type="region of interest" description="Disordered" evidence="2">
    <location>
        <begin position="293"/>
        <end position="345"/>
    </location>
</feature>
<dbReference type="AlphaFoldDB" id="A0A2I0X149"/>
<feature type="compositionally biased region" description="Basic and acidic residues" evidence="2">
    <location>
        <begin position="467"/>
        <end position="479"/>
    </location>
</feature>
<feature type="compositionally biased region" description="Low complexity" evidence="2">
    <location>
        <begin position="296"/>
        <end position="326"/>
    </location>
</feature>
<feature type="region of interest" description="Disordered" evidence="2">
    <location>
        <begin position="25"/>
        <end position="66"/>
    </location>
</feature>
<feature type="compositionally biased region" description="Basic and acidic residues" evidence="2">
    <location>
        <begin position="138"/>
        <end position="162"/>
    </location>
</feature>
<feature type="compositionally biased region" description="Low complexity" evidence="2">
    <location>
        <begin position="256"/>
        <end position="269"/>
    </location>
</feature>
<evidence type="ECO:0000313" key="3">
    <source>
        <dbReference type="EMBL" id="PKU81644.1"/>
    </source>
</evidence>
<dbReference type="GO" id="GO:0003729">
    <property type="term" value="F:mRNA binding"/>
    <property type="evidence" value="ECO:0007669"/>
    <property type="project" value="TreeGrafter"/>
</dbReference>
<dbReference type="EMBL" id="KZ502233">
    <property type="protein sequence ID" value="PKU81644.1"/>
    <property type="molecule type" value="Genomic_DNA"/>
</dbReference>
<dbReference type="PANTHER" id="PTHR32091:SF20">
    <property type="entry name" value="EUKARYOTIC TRANSLATION INITIATION FACTOR 4B1"/>
    <property type="match status" value="1"/>
</dbReference>
<feature type="compositionally biased region" description="Low complexity" evidence="2">
    <location>
        <begin position="203"/>
        <end position="219"/>
    </location>
</feature>
<proteinExistence type="predicted"/>
<evidence type="ECO:0000256" key="2">
    <source>
        <dbReference type="SAM" id="MobiDB-lite"/>
    </source>
</evidence>
<sequence>MTVANLTKAWSGIGTWALEAERAEAEENERVAADSSTARPTFLADEPMQGFPSLKEGARKPKKKKGVSLTLSEFTSGNYVGPGGALRKPTFDSNGLTVEEMARLPTGPRQRTADEIDHLRLGGGFRSNGYGGGAPPRHLSEEFTKDSDRDRPSRADEVDNWSHFKKPFSMDSCRPDRYGSLGTSKADEVDNWSLGKKSVNPASRNSGFGSGFRDSFGSGMHSDRWDKGSVPFPRNGERERPRFVLDPPKTDSESQPEPARSRPSPFAAARPREEVLAEKGVDWKKMEIDIEMKKTSGFTDSYSSRTSSAQSSRPGSSGSQASSEGGVPKLRPKVNPFGDAKPREVLLEEKGMDWRKIDQELEHRGIERSETEEEKKLKEDIDNLKKELAKETEDNVNGDSSHLPTEQYDILLEQIRKMEKELENLIRELDDKVRFGQRAFANGRPGSGSRRTPFSAEKPSVQTGFSEDSRQTEFVDRPRSRGTGDSWYRPFIEKRGFQSNRDSTLHASRNMDRPKSGERW</sequence>
<dbReference type="InterPro" id="IPR010433">
    <property type="entry name" value="EIF-4B_pln"/>
</dbReference>
<feature type="compositionally biased region" description="Basic and acidic residues" evidence="2">
    <location>
        <begin position="509"/>
        <end position="520"/>
    </location>
</feature>
<evidence type="ECO:0008006" key="5">
    <source>
        <dbReference type="Google" id="ProtNLM"/>
    </source>
</evidence>
<dbReference type="PANTHER" id="PTHR32091">
    <property type="entry name" value="EUKARYOTIC TRANSLATION INITIATION FACTOR 4B"/>
    <property type="match status" value="1"/>
</dbReference>
<dbReference type="Pfam" id="PF06273">
    <property type="entry name" value="eIF-4B"/>
    <property type="match status" value="1"/>
</dbReference>
<feature type="compositionally biased region" description="Basic and acidic residues" evidence="2">
    <location>
        <begin position="235"/>
        <end position="252"/>
    </location>
</feature>
<dbReference type="GO" id="GO:0003743">
    <property type="term" value="F:translation initiation factor activity"/>
    <property type="evidence" value="ECO:0007669"/>
    <property type="project" value="InterPro"/>
</dbReference>
<feature type="compositionally biased region" description="Gly residues" evidence="2">
    <location>
        <begin position="121"/>
        <end position="134"/>
    </location>
</feature>
<protein>
    <recommendedName>
        <fullName evidence="5">Eukaryotic translation initiation factor 4B1</fullName>
    </recommendedName>
</protein>
<feature type="region of interest" description="Disordered" evidence="2">
    <location>
        <begin position="439"/>
        <end position="520"/>
    </location>
</feature>
<gene>
    <name evidence="3" type="ORF">MA16_Dca013075</name>
</gene>
<dbReference type="Proteomes" id="UP000233837">
    <property type="component" value="Unassembled WGS sequence"/>
</dbReference>
<evidence type="ECO:0000256" key="1">
    <source>
        <dbReference type="SAM" id="Coils"/>
    </source>
</evidence>
<evidence type="ECO:0000313" key="4">
    <source>
        <dbReference type="Proteomes" id="UP000233837"/>
    </source>
</evidence>
<keyword evidence="1" id="KW-0175">Coiled coil</keyword>